<feature type="domain" description="3-keto-alpha-glucoside-1,2-lyase/3-keto-2-hydroxy-glucal hydratase" evidence="1">
    <location>
        <begin position="38"/>
        <end position="287"/>
    </location>
</feature>
<accession>A0A562U276</accession>
<dbReference type="Gene3D" id="2.60.120.560">
    <property type="entry name" value="Exo-inulinase, domain 1"/>
    <property type="match status" value="1"/>
</dbReference>
<dbReference type="InterPro" id="IPR010496">
    <property type="entry name" value="AL/BT2_dom"/>
</dbReference>
<organism evidence="2 3">
    <name type="scientific">Mucilaginibacter frigoritolerans</name>
    <dbReference type="NCBI Taxonomy" id="652788"/>
    <lineage>
        <taxon>Bacteria</taxon>
        <taxon>Pseudomonadati</taxon>
        <taxon>Bacteroidota</taxon>
        <taxon>Sphingobacteriia</taxon>
        <taxon>Sphingobacteriales</taxon>
        <taxon>Sphingobacteriaceae</taxon>
        <taxon>Mucilaginibacter</taxon>
    </lineage>
</organism>
<evidence type="ECO:0000259" key="1">
    <source>
        <dbReference type="Pfam" id="PF06439"/>
    </source>
</evidence>
<protein>
    <submittedName>
        <fullName evidence="2">Uncharacterized protein DUF1080</fullName>
    </submittedName>
</protein>
<dbReference type="GO" id="GO:0016787">
    <property type="term" value="F:hydrolase activity"/>
    <property type="evidence" value="ECO:0007669"/>
    <property type="project" value="InterPro"/>
</dbReference>
<dbReference type="Pfam" id="PF06439">
    <property type="entry name" value="3keto-disac_hyd"/>
    <property type="match status" value="1"/>
</dbReference>
<proteinExistence type="predicted"/>
<dbReference type="AlphaFoldDB" id="A0A562U276"/>
<reference evidence="2 3" key="1">
    <citation type="submission" date="2019-07" db="EMBL/GenBank/DDBJ databases">
        <title>Genomic Encyclopedia of Archaeal and Bacterial Type Strains, Phase II (KMG-II): from individual species to whole genera.</title>
        <authorList>
            <person name="Goeker M."/>
        </authorList>
    </citation>
    <scope>NUCLEOTIDE SEQUENCE [LARGE SCALE GENOMIC DNA]</scope>
    <source>
        <strain evidence="2 3">ATCC BAA-1854</strain>
    </source>
</reference>
<name>A0A562U276_9SPHI</name>
<sequence length="301" mass="34163">MSCYPLKLLKLVLMKSLFTTAFIALIFVVCTSFQPDNEWTPLLDKTLSKWEIYQSFKFPEGYKGVAPKDADGNDLKPIGYNINKDHVFSVIMLDGDPVLKIDGDIYGCVFTKESFKNYDLKLKMKWGTKKYTPRLNEDKDSGVLYHSQGPCGVEYWRTWMLSQEFQVTEKGMGDYWSQASSRSDIKARKDGNNYYFDKNGTLMAFGSGTGNGNFCHAGEDAENKNGWNDIELITYGDKSIRIVNGKVVMALSNSRYMVGNEAKPLVEGKIQIQSEAAEVYYRQIEIKPINAIPAEYAAYFK</sequence>
<dbReference type="EMBL" id="VLLI01000007">
    <property type="protein sequence ID" value="TWI99434.1"/>
    <property type="molecule type" value="Genomic_DNA"/>
</dbReference>
<evidence type="ECO:0000313" key="2">
    <source>
        <dbReference type="EMBL" id="TWI99434.1"/>
    </source>
</evidence>
<gene>
    <name evidence="2" type="ORF">JN11_02751</name>
</gene>
<comment type="caution">
    <text evidence="2">The sequence shown here is derived from an EMBL/GenBank/DDBJ whole genome shotgun (WGS) entry which is preliminary data.</text>
</comment>
<keyword evidence="3" id="KW-1185">Reference proteome</keyword>
<evidence type="ECO:0000313" key="3">
    <source>
        <dbReference type="Proteomes" id="UP000317010"/>
    </source>
</evidence>
<dbReference type="Proteomes" id="UP000317010">
    <property type="component" value="Unassembled WGS sequence"/>
</dbReference>